<dbReference type="InterPro" id="IPR018247">
    <property type="entry name" value="EF_Hand_1_Ca_BS"/>
</dbReference>
<dbReference type="AlphaFoldDB" id="A0A934MBN1"/>
<feature type="domain" description="TtsA-like Glycoside hydrolase family 108" evidence="1">
    <location>
        <begin position="9"/>
        <end position="97"/>
    </location>
</feature>
<sequence length="203" mass="22755">MRSIEDIAEEIVAREGGYVNDPDDPGGATKYGVTIGTMRRLGLDLDGDGDVDAGDVRLMTRERARDIFLQHYFHRPRIAELPENLQASVFDMYVNAGRNAVRILQKLLCDMGQTVSIDGLIGPQTAAAAALAQAQAPHHLRDAYGIARRNYYYRLGDRRPSLRKFARRRDGGKGGWITRAEEFMSPRYHLSPGEHAKRVMAWA</sequence>
<organism evidence="3 4">
    <name type="scientific">Palleronia pontilimi</name>
    <dbReference type="NCBI Taxonomy" id="1964209"/>
    <lineage>
        <taxon>Bacteria</taxon>
        <taxon>Pseudomonadati</taxon>
        <taxon>Pseudomonadota</taxon>
        <taxon>Alphaproteobacteria</taxon>
        <taxon>Rhodobacterales</taxon>
        <taxon>Roseobacteraceae</taxon>
        <taxon>Palleronia</taxon>
    </lineage>
</organism>
<protein>
    <submittedName>
        <fullName evidence="3">Peptidoglycan-binding protein</fullName>
    </submittedName>
</protein>
<keyword evidence="4" id="KW-1185">Reference proteome</keyword>
<dbReference type="CDD" id="cd13926">
    <property type="entry name" value="N-acetylmuramidase_GH108"/>
    <property type="match status" value="1"/>
</dbReference>
<accession>A0A934MBN1</accession>
<dbReference type="EMBL" id="JAEKPD010000002">
    <property type="protein sequence ID" value="MBJ3761883.1"/>
    <property type="molecule type" value="Genomic_DNA"/>
</dbReference>
<feature type="domain" description="Peptidoglycan binding" evidence="2">
    <location>
        <begin position="99"/>
        <end position="181"/>
    </location>
</feature>
<dbReference type="Pfam" id="PF05838">
    <property type="entry name" value="Glyco_hydro_108"/>
    <property type="match status" value="1"/>
</dbReference>
<evidence type="ECO:0000313" key="4">
    <source>
        <dbReference type="Proteomes" id="UP000642488"/>
    </source>
</evidence>
<evidence type="ECO:0000313" key="3">
    <source>
        <dbReference type="EMBL" id="MBJ3761883.1"/>
    </source>
</evidence>
<dbReference type="Pfam" id="PF09374">
    <property type="entry name" value="PG_binding_3"/>
    <property type="match status" value="1"/>
</dbReference>
<gene>
    <name evidence="3" type="ORF">ILP92_03865</name>
</gene>
<proteinExistence type="predicted"/>
<evidence type="ECO:0000259" key="1">
    <source>
        <dbReference type="Pfam" id="PF05838"/>
    </source>
</evidence>
<comment type="caution">
    <text evidence="3">The sequence shown here is derived from an EMBL/GenBank/DDBJ whole genome shotgun (WGS) entry which is preliminary data.</text>
</comment>
<dbReference type="Proteomes" id="UP000642488">
    <property type="component" value="Unassembled WGS sequence"/>
</dbReference>
<dbReference type="RefSeq" id="WP_198915052.1">
    <property type="nucleotide sequence ID" value="NZ_JAEKPD010000002.1"/>
</dbReference>
<dbReference type="InterPro" id="IPR008565">
    <property type="entry name" value="TtsA-like_GH18_dom"/>
</dbReference>
<dbReference type="InterPro" id="IPR018537">
    <property type="entry name" value="Peptidoglycan-bd_3"/>
</dbReference>
<reference evidence="3" key="1">
    <citation type="submission" date="2020-12" db="EMBL/GenBank/DDBJ databases">
        <title>Bacterial taxonomy.</title>
        <authorList>
            <person name="Pan X."/>
        </authorList>
    </citation>
    <scope>NUCLEOTIDE SEQUENCE</scope>
    <source>
        <strain evidence="3">KCTC 52957</strain>
    </source>
</reference>
<dbReference type="NCBIfam" id="NF040573">
    <property type="entry name" value="holin_dep_muram"/>
    <property type="match status" value="1"/>
</dbReference>
<dbReference type="SUPFAM" id="SSF53955">
    <property type="entry name" value="Lysozyme-like"/>
    <property type="match status" value="1"/>
</dbReference>
<dbReference type="Gene3D" id="1.20.141.10">
    <property type="entry name" value="Chitosanase, subunit A, domain 1"/>
    <property type="match status" value="1"/>
</dbReference>
<dbReference type="InterPro" id="IPR023346">
    <property type="entry name" value="Lysozyme-like_dom_sf"/>
</dbReference>
<evidence type="ECO:0000259" key="2">
    <source>
        <dbReference type="Pfam" id="PF09374"/>
    </source>
</evidence>
<name>A0A934MBN1_9RHOB</name>
<dbReference type="PROSITE" id="PS00018">
    <property type="entry name" value="EF_HAND_1"/>
    <property type="match status" value="1"/>
</dbReference>